<keyword evidence="3" id="KW-0479">Metal-binding</keyword>
<keyword evidence="11" id="KW-0511">Multifunctional enzyme</keyword>
<feature type="domain" description="FPG-type" evidence="14">
    <location>
        <begin position="228"/>
        <end position="274"/>
    </location>
</feature>
<dbReference type="SUPFAM" id="SSF46946">
    <property type="entry name" value="S13-like H2TH domain"/>
    <property type="match status" value="1"/>
</dbReference>
<keyword evidence="6" id="KW-0378">Hydrolase</keyword>
<proteinExistence type="inferred from homology"/>
<keyword evidence="4" id="KW-0227">DNA damage</keyword>
<dbReference type="InterPro" id="IPR012319">
    <property type="entry name" value="FPG_cat"/>
</dbReference>
<dbReference type="InterPro" id="IPR015886">
    <property type="entry name" value="H2TH_FPG"/>
</dbReference>
<evidence type="ECO:0000313" key="17">
    <source>
        <dbReference type="Proteomes" id="UP000315343"/>
    </source>
</evidence>
<dbReference type="GO" id="GO:0006284">
    <property type="term" value="P:base-excision repair"/>
    <property type="evidence" value="ECO:0007669"/>
    <property type="project" value="InterPro"/>
</dbReference>
<reference evidence="16 17" key="1">
    <citation type="submission" date="2019-07" db="EMBL/GenBank/DDBJ databases">
        <title>Genomic Encyclopedia of Type Strains, Phase I: the one thousand microbial genomes (KMG-I) project.</title>
        <authorList>
            <person name="Kyrpides N."/>
        </authorList>
    </citation>
    <scope>NUCLEOTIDE SEQUENCE [LARGE SCALE GENOMIC DNA]</scope>
    <source>
        <strain evidence="16 17">DSM 13558</strain>
    </source>
</reference>
<evidence type="ECO:0000256" key="3">
    <source>
        <dbReference type="ARBA" id="ARBA00022723"/>
    </source>
</evidence>
<dbReference type="AlphaFoldDB" id="A0A562JBK3"/>
<dbReference type="GO" id="GO:0034039">
    <property type="term" value="F:8-oxo-7,8-dihydroguanine DNA N-glycosylase activity"/>
    <property type="evidence" value="ECO:0007669"/>
    <property type="project" value="TreeGrafter"/>
</dbReference>
<keyword evidence="7" id="KW-0862">Zinc</keyword>
<dbReference type="GO" id="GO:0003906">
    <property type="term" value="F:DNA-(apurinic or apyrimidinic site) endonuclease activity"/>
    <property type="evidence" value="ECO:0007669"/>
    <property type="project" value="InterPro"/>
</dbReference>
<dbReference type="PROSITE" id="PS51068">
    <property type="entry name" value="FPG_CAT"/>
    <property type="match status" value="1"/>
</dbReference>
<keyword evidence="10" id="KW-0456">Lyase</keyword>
<sequence>MIEIPEASTLSMQLNKTVEGKRIKDVIASQSPHKFAWFNNDPQDYKSMLSGKVITRAEAVAGYVEITVEDAILLFGDGVNLRFHGIGEKRPQKHQLLVEFEDFTALSASVQMYGGLWCFNVGGFDNSYYLRAKDSISPISEEFDREYFNAILSAPGAQKLSAKALLATEQRIPGLGNGTLQDILFNAGIHPKKKVSSFTKSDKELLYDSIKTTLKEMIEQGGRDTEKDLFGNPGSYITKLSKNTANKPCEICGTTIIKEAYMGGSIYYCPKCQKI</sequence>
<evidence type="ECO:0000256" key="6">
    <source>
        <dbReference type="ARBA" id="ARBA00022801"/>
    </source>
</evidence>
<evidence type="ECO:0000256" key="4">
    <source>
        <dbReference type="ARBA" id="ARBA00022763"/>
    </source>
</evidence>
<keyword evidence="17" id="KW-1185">Reference proteome</keyword>
<dbReference type="Pfam" id="PF06831">
    <property type="entry name" value="H2TH"/>
    <property type="match status" value="1"/>
</dbReference>
<dbReference type="GO" id="GO:0008270">
    <property type="term" value="F:zinc ion binding"/>
    <property type="evidence" value="ECO:0007669"/>
    <property type="project" value="UniProtKB-KW"/>
</dbReference>
<evidence type="ECO:0000256" key="9">
    <source>
        <dbReference type="ARBA" id="ARBA00023204"/>
    </source>
</evidence>
<feature type="domain" description="Formamidopyrimidine-DNA glycosylase catalytic" evidence="15">
    <location>
        <begin position="2"/>
        <end position="107"/>
    </location>
</feature>
<organism evidence="16 17">
    <name type="scientific">Sedimentibacter saalensis</name>
    <dbReference type="NCBI Taxonomy" id="130788"/>
    <lineage>
        <taxon>Bacteria</taxon>
        <taxon>Bacillati</taxon>
        <taxon>Bacillota</taxon>
        <taxon>Tissierellia</taxon>
        <taxon>Sedimentibacter</taxon>
    </lineage>
</organism>
<dbReference type="Gene3D" id="1.10.8.50">
    <property type="match status" value="1"/>
</dbReference>
<dbReference type="InterPro" id="IPR010979">
    <property type="entry name" value="Ribosomal_uS13-like_H2TH"/>
</dbReference>
<keyword evidence="8" id="KW-0238">DNA-binding</keyword>
<accession>A0A562JBK3</accession>
<evidence type="ECO:0000256" key="8">
    <source>
        <dbReference type="ARBA" id="ARBA00023125"/>
    </source>
</evidence>
<comment type="similarity">
    <text evidence="2">Belongs to the FPG family.</text>
</comment>
<dbReference type="GO" id="GO:0003684">
    <property type="term" value="F:damaged DNA binding"/>
    <property type="evidence" value="ECO:0007669"/>
    <property type="project" value="InterPro"/>
</dbReference>
<evidence type="ECO:0000259" key="14">
    <source>
        <dbReference type="PROSITE" id="PS51066"/>
    </source>
</evidence>
<gene>
    <name evidence="16" type="ORF">LY60_01715</name>
</gene>
<evidence type="ECO:0000259" key="15">
    <source>
        <dbReference type="PROSITE" id="PS51068"/>
    </source>
</evidence>
<dbReference type="GO" id="GO:0016829">
    <property type="term" value="F:lyase activity"/>
    <property type="evidence" value="ECO:0007669"/>
    <property type="project" value="UniProtKB-KW"/>
</dbReference>
<dbReference type="Proteomes" id="UP000315343">
    <property type="component" value="Unassembled WGS sequence"/>
</dbReference>
<evidence type="ECO:0000256" key="13">
    <source>
        <dbReference type="PROSITE-ProRule" id="PRU00391"/>
    </source>
</evidence>
<dbReference type="SUPFAM" id="SSF57716">
    <property type="entry name" value="Glucocorticoid receptor-like (DNA-binding domain)"/>
    <property type="match status" value="1"/>
</dbReference>
<dbReference type="PANTHER" id="PTHR22993:SF9">
    <property type="entry name" value="FORMAMIDOPYRIMIDINE-DNA GLYCOSYLASE"/>
    <property type="match status" value="1"/>
</dbReference>
<dbReference type="Gene3D" id="3.20.190.10">
    <property type="entry name" value="MutM-like, N-terminal"/>
    <property type="match status" value="1"/>
</dbReference>
<evidence type="ECO:0000256" key="1">
    <source>
        <dbReference type="ARBA" id="ARBA00001668"/>
    </source>
</evidence>
<protein>
    <submittedName>
        <fullName evidence="16">Formamidopyrimidine-DNA glycosylase</fullName>
    </submittedName>
</protein>
<dbReference type="SUPFAM" id="SSF81624">
    <property type="entry name" value="N-terminal domain of MutM-like DNA repair proteins"/>
    <property type="match status" value="1"/>
</dbReference>
<dbReference type="Pfam" id="PF01149">
    <property type="entry name" value="Fapy_DNA_glyco"/>
    <property type="match status" value="1"/>
</dbReference>
<dbReference type="OrthoDB" id="9800855at2"/>
<dbReference type="RefSeq" id="WP_145082344.1">
    <property type="nucleotide sequence ID" value="NZ_VLKH01000004.1"/>
</dbReference>
<dbReference type="InterPro" id="IPR000214">
    <property type="entry name" value="Znf_DNA_glyclase/AP_lyase"/>
</dbReference>
<dbReference type="SMART" id="SM01232">
    <property type="entry name" value="H2TH"/>
    <property type="match status" value="1"/>
</dbReference>
<evidence type="ECO:0000256" key="7">
    <source>
        <dbReference type="ARBA" id="ARBA00022833"/>
    </source>
</evidence>
<evidence type="ECO:0000256" key="10">
    <source>
        <dbReference type="ARBA" id="ARBA00023239"/>
    </source>
</evidence>
<keyword evidence="12" id="KW-0326">Glycosidase</keyword>
<evidence type="ECO:0000256" key="12">
    <source>
        <dbReference type="ARBA" id="ARBA00023295"/>
    </source>
</evidence>
<keyword evidence="5 13" id="KW-0863">Zinc-finger</keyword>
<name>A0A562JBK3_9FIRM</name>
<keyword evidence="9" id="KW-0234">DNA repair</keyword>
<evidence type="ECO:0000256" key="11">
    <source>
        <dbReference type="ARBA" id="ARBA00023268"/>
    </source>
</evidence>
<dbReference type="PANTHER" id="PTHR22993">
    <property type="entry name" value="FORMAMIDOPYRIMIDINE-DNA GLYCOSYLASE"/>
    <property type="match status" value="1"/>
</dbReference>
<dbReference type="PROSITE" id="PS51066">
    <property type="entry name" value="ZF_FPG_2"/>
    <property type="match status" value="1"/>
</dbReference>
<evidence type="ECO:0000256" key="2">
    <source>
        <dbReference type="ARBA" id="ARBA00009409"/>
    </source>
</evidence>
<dbReference type="InterPro" id="IPR035937">
    <property type="entry name" value="FPG_N"/>
</dbReference>
<evidence type="ECO:0000313" key="16">
    <source>
        <dbReference type="EMBL" id="TWH80453.1"/>
    </source>
</evidence>
<evidence type="ECO:0000256" key="5">
    <source>
        <dbReference type="ARBA" id="ARBA00022771"/>
    </source>
</evidence>
<comment type="catalytic activity">
    <reaction evidence="1">
        <text>Hydrolysis of DNA containing ring-opened 7-methylguanine residues, releasing 2,6-diamino-4-hydroxy-5-(N-methyl)formamidopyrimidine.</text>
        <dbReference type="EC" id="3.2.2.23"/>
    </reaction>
</comment>
<dbReference type="EMBL" id="VLKH01000004">
    <property type="protein sequence ID" value="TWH80453.1"/>
    <property type="molecule type" value="Genomic_DNA"/>
</dbReference>
<comment type="caution">
    <text evidence="16">The sequence shown here is derived from an EMBL/GenBank/DDBJ whole genome shotgun (WGS) entry which is preliminary data.</text>
</comment>